<comment type="subcellular location">
    <subcellularLocation>
        <location evidence="1">Cell projection</location>
        <location evidence="1">Cilium</location>
        <location evidence="1">Flagellum</location>
    </subcellularLocation>
</comment>
<organism evidence="9 10">
    <name type="scientific">Leishmania martiniquensis</name>
    <dbReference type="NCBI Taxonomy" id="1580590"/>
    <lineage>
        <taxon>Eukaryota</taxon>
        <taxon>Discoba</taxon>
        <taxon>Euglenozoa</taxon>
        <taxon>Kinetoplastea</taxon>
        <taxon>Metakinetoplastina</taxon>
        <taxon>Trypanosomatida</taxon>
        <taxon>Trypanosomatidae</taxon>
        <taxon>Leishmaniinae</taxon>
        <taxon>Leishmania</taxon>
    </lineage>
</organism>
<comment type="caution">
    <text evidence="9">The sequence shown here is derived from an EMBL/GenBank/DDBJ whole genome shotgun (WGS) entry which is preliminary data.</text>
</comment>
<evidence type="ECO:0000256" key="2">
    <source>
        <dbReference type="ARBA" id="ARBA00022723"/>
    </source>
</evidence>
<keyword evidence="4" id="KW-0106">Calcium</keyword>
<protein>
    <recommendedName>
        <fullName evidence="8">Flagellar calcium-binding protein EF-hand domain-containing protein</fullName>
    </recommendedName>
</protein>
<dbReference type="EMBL" id="JAFEUZ010000016">
    <property type="protein sequence ID" value="KAG5482013.1"/>
    <property type="molecule type" value="Genomic_DNA"/>
</dbReference>
<feature type="domain" description="Flagellar calcium-binding protein EF-hand" evidence="8">
    <location>
        <begin position="1372"/>
        <end position="1443"/>
    </location>
</feature>
<accession>A0A836HIN9</accession>
<dbReference type="GO" id="GO:0031514">
    <property type="term" value="C:motile cilium"/>
    <property type="evidence" value="ECO:0007669"/>
    <property type="project" value="UniProtKB-SubCell"/>
</dbReference>
<dbReference type="Pfam" id="PF22592">
    <property type="entry name" value="FCaBP_EF-hand"/>
    <property type="match status" value="1"/>
</dbReference>
<proteinExistence type="predicted"/>
<dbReference type="GeneID" id="92515683"/>
<dbReference type="KEGG" id="lmat:92515683"/>
<dbReference type="GO" id="GO:0046872">
    <property type="term" value="F:metal ion binding"/>
    <property type="evidence" value="ECO:0007669"/>
    <property type="project" value="UniProtKB-KW"/>
</dbReference>
<dbReference type="Gene3D" id="1.10.238.10">
    <property type="entry name" value="EF-hand"/>
    <property type="match status" value="1"/>
</dbReference>
<evidence type="ECO:0000256" key="1">
    <source>
        <dbReference type="ARBA" id="ARBA00004230"/>
    </source>
</evidence>
<evidence type="ECO:0000256" key="6">
    <source>
        <dbReference type="ARBA" id="ARBA00023069"/>
    </source>
</evidence>
<keyword evidence="7" id="KW-0175">Coiled coil</keyword>
<keyword evidence="5" id="KW-0282">Flagellum</keyword>
<dbReference type="InterPro" id="IPR054322">
    <property type="entry name" value="FCABP_EF-hand"/>
</dbReference>
<evidence type="ECO:0000256" key="4">
    <source>
        <dbReference type="ARBA" id="ARBA00022837"/>
    </source>
</evidence>
<evidence type="ECO:0000313" key="10">
    <source>
        <dbReference type="Proteomes" id="UP000673552"/>
    </source>
</evidence>
<gene>
    <name evidence="9" type="ORF">LSCM1_05727</name>
</gene>
<evidence type="ECO:0000259" key="8">
    <source>
        <dbReference type="Pfam" id="PF22592"/>
    </source>
</evidence>
<dbReference type="RefSeq" id="XP_067179806.1">
    <property type="nucleotide sequence ID" value="XM_067323171.1"/>
</dbReference>
<feature type="coiled-coil region" evidence="7">
    <location>
        <begin position="351"/>
        <end position="378"/>
    </location>
</feature>
<keyword evidence="6" id="KW-0969">Cilium</keyword>
<evidence type="ECO:0000256" key="7">
    <source>
        <dbReference type="SAM" id="Coils"/>
    </source>
</evidence>
<evidence type="ECO:0000313" key="9">
    <source>
        <dbReference type="EMBL" id="KAG5482013.1"/>
    </source>
</evidence>
<keyword evidence="6" id="KW-0966">Cell projection</keyword>
<sequence length="1640" mass="182229">MGCTSSLSFRDVYVDLQKRWGLDPKSYGELEPKSVHERSILFSSLASGSARQASQGLLPEDERLFKCDSLLVEQAALLKHPLFDGEGNGMSHPYHAVLFRRLLSAVAAEHARHAATGVFSIVQDGGFIARWDYRIWMMACCEFYHVLAILQEQKALPKATMTFMKALTRSAQKGTLLEQGSEGTVLSPPALEKVWREGSAVELTTPMIGAPIMEQIRSQMPSILARVEKDAGSTMAITRGESLAPRLIALAKECDKRVVAMAGEHDRNPLRLCETASAPSSVPLLVFAEWAAMECALSFCGQEEDPASYGVVPVPFSSVSLPCEGNLRQQWRARLLHLGEVERELAELKPLSNVSEVYKQLLGKAEGLKREAERHIARCRPSREALTTEDVEEMSWRLLDVKGTLPNRTVHHILFRKAFECVAGAGGAIVTTSELCEYLRYYLAFHGLYCDILFHQLKGSELKRLEEWSLPTHIDFHTFRIALAAAQARRDAYLDPLLNAAIERNPLTPLSALDVVRELFDSAAESDAEDGMKGVSFDAVCAVVKRYLTRARHISPHLRSIDKFRSAIGVDEAKQQHAFTTSFLREVFTLNQGSFSGCSPLLAARALEAAAELPQYTNHSACVAAIVVRYASLDPRCWCALSAGDGLESAALTRWLSRLRSESIYCVPLAEDPAHMDYVVRALFCVTAAQRIFEDTAPEAEKSVGLDIQLDDANLSGTRQRIITSVTQAHFTRAAAAICEYLECPAEVLLNNAQALLHSSSSAEDVLVAQAVNPNFTIEHAFRSFQSASHLTVDWDGCDKVEEPNTQDRAQTVRVPHVLFVMVLNYTRQHCSTYWQTHMRYDGLDAPSSAAEEDSSGDHPKWDGGSTLLALSRAMPLGSLAGCYRLFAQLAEQEVQCGGPADSPSGMQAAFLHAFYVQYMPFFQQLHLDEGHVTEVGVRALQFIASQSGRASSDMSELGITRRDFSSFLEFILGYLMVERVYESAVQATREARGTTQDAPMEVFLSEQDLRRLLGCFARLTKGGVSALPTLEEARLWLRSRRCNSTCERCISLQDACLWYSSHRVEHYALESVYDWWRESYARRIPFTMSTEHCRERQYAMRGIRHASERGEDLSESCPVDVVEEEGYLSMKITSAVLERRWGFGEVTTRVFCMGEEAPETTPDEGQGEAHASPSSLSVPLWLDNCHRRSCVVLHRIKADWSQVHCSDFRSLLQYVHHFVSAYISLYYALAVLEVSSGVLSADSSVHEAPSAPAEHQAKTTELFLQSLLPLLSLTAVPAEVSSVLSSVVADMWHDMQTKGVVLDITCRCGAHSVAAFLVSRPHLISPAPQSQLEGSEDEYLCEALTIQTGLPGVLGSYEASSDPSYWERLRTVLPFGPSLPQRQRRGELFRRMDYRQRGYLTVSDITHGLMEVVRLQSFRADFTPVLLRAFRATKDAADESQSVVYLTQHSEEQVLMPWEFNAFLAYLYRYLELYFMFDVLTCGGHIHPETLHVVQKQQRSGTDDLCEGESGGAWVSKCVGDVANVAETADASIEASHTLSTVVALCGASMRPYEITLEATPMKKEVSLVQFQMARQLLRRWGAHVDNTVDVFQSVNQRCREGGTMLFNGFAIWASKHGLRPEGSSPVNADSIDAAAIMS</sequence>
<evidence type="ECO:0000256" key="3">
    <source>
        <dbReference type="ARBA" id="ARBA00022737"/>
    </source>
</evidence>
<reference evidence="10" key="1">
    <citation type="journal article" date="2021" name="Microbiol. Resour. Announc.">
        <title>LGAAP: Leishmaniinae Genome Assembly and Annotation Pipeline.</title>
        <authorList>
            <person name="Almutairi H."/>
            <person name="Urbaniak M.D."/>
            <person name="Bates M.D."/>
            <person name="Jariyapan N."/>
            <person name="Kwakye-Nuako G."/>
            <person name="Thomaz-Soccol V."/>
            <person name="Al-Salem W.S."/>
            <person name="Dillon R.J."/>
            <person name="Bates P.A."/>
            <person name="Gatherer D."/>
        </authorList>
    </citation>
    <scope>NUCLEOTIDE SEQUENCE [LARGE SCALE GENOMIC DNA]</scope>
</reference>
<keyword evidence="3" id="KW-0677">Repeat</keyword>
<dbReference type="OrthoDB" id="272063at2759"/>
<keyword evidence="10" id="KW-1185">Reference proteome</keyword>
<name>A0A836HIN9_9TRYP</name>
<evidence type="ECO:0000256" key="5">
    <source>
        <dbReference type="ARBA" id="ARBA00022846"/>
    </source>
</evidence>
<reference evidence="10" key="2">
    <citation type="journal article" date="2021" name="Sci. Data">
        <title>Chromosome-scale genome sequencing, assembly and annotation of six genomes from subfamily Leishmaniinae.</title>
        <authorList>
            <person name="Almutairi H."/>
            <person name="Urbaniak M.D."/>
            <person name="Bates M.D."/>
            <person name="Jariyapan N."/>
            <person name="Kwakye-Nuako G."/>
            <person name="Thomaz Soccol V."/>
            <person name="Al-Salem W.S."/>
            <person name="Dillon R.J."/>
            <person name="Bates P.A."/>
            <person name="Gatherer D."/>
        </authorList>
    </citation>
    <scope>NUCLEOTIDE SEQUENCE [LARGE SCALE GENOMIC DNA]</scope>
</reference>
<dbReference type="Proteomes" id="UP000673552">
    <property type="component" value="Unassembled WGS sequence"/>
</dbReference>
<keyword evidence="2" id="KW-0479">Metal-binding</keyword>